<dbReference type="RefSeq" id="XP_013165305.1">
    <property type="nucleotide sequence ID" value="XM_013309851.1"/>
</dbReference>
<keyword evidence="1" id="KW-0175">Coiled coil</keyword>
<reference evidence="2" key="1">
    <citation type="submission" date="2025-08" db="UniProtKB">
        <authorList>
            <consortium name="RefSeq"/>
        </authorList>
    </citation>
    <scope>IDENTIFICATION</scope>
</reference>
<dbReference type="GeneID" id="106116111"/>
<protein>
    <submittedName>
        <fullName evidence="2">Uncharacterized protein LOC106116111</fullName>
    </submittedName>
</protein>
<evidence type="ECO:0000256" key="1">
    <source>
        <dbReference type="SAM" id="Coils"/>
    </source>
</evidence>
<dbReference type="AlphaFoldDB" id="A0AAJ6Z4M3"/>
<evidence type="ECO:0000313" key="2">
    <source>
        <dbReference type="RefSeq" id="XP_013165305.1"/>
    </source>
</evidence>
<proteinExistence type="predicted"/>
<gene>
    <name evidence="2" type="primary">LOC106116111</name>
</gene>
<name>A0AAJ6Z4M3_PAPXU</name>
<accession>A0AAJ6Z4M3</accession>
<dbReference type="KEGG" id="pxu:106116111"/>
<sequence>MNFSHNISKSSLRSSSSSSKSIYQSEEIIKLENIIETLQHNNETLKKSLEKRDTAIAILTREKEKIYEELKCAQRTNRNLYQQLTDERDIHFKEKEYLVQDIKRLSIRRETNTIFETRCEGERIFSSLEEEIQEKDRIIYNICTKYLKVKSSKMSLQKRFIKLQKQSKKMCDNIVSILEENREVLDALLNRLLKMSHISKPGKKFIKLLQINTRLHYENTQLKIQMTHENEISSRRGLSVSNIKFQKNNIFEDKDKNVLITKTPQLRRSLSTNATYFIRRHGGLTNFKSLHNSLSPHFRKEICKSKSDSNLAYFK</sequence>
<organism evidence="2">
    <name type="scientific">Papilio xuthus</name>
    <name type="common">Asian swallowtail butterfly</name>
    <dbReference type="NCBI Taxonomy" id="66420"/>
    <lineage>
        <taxon>Eukaryota</taxon>
        <taxon>Metazoa</taxon>
        <taxon>Ecdysozoa</taxon>
        <taxon>Arthropoda</taxon>
        <taxon>Hexapoda</taxon>
        <taxon>Insecta</taxon>
        <taxon>Pterygota</taxon>
        <taxon>Neoptera</taxon>
        <taxon>Endopterygota</taxon>
        <taxon>Lepidoptera</taxon>
        <taxon>Glossata</taxon>
        <taxon>Ditrysia</taxon>
        <taxon>Papilionoidea</taxon>
        <taxon>Papilionidae</taxon>
        <taxon>Papilioninae</taxon>
        <taxon>Papilio</taxon>
    </lineage>
</organism>
<feature type="coiled-coil region" evidence="1">
    <location>
        <begin position="28"/>
        <end position="83"/>
    </location>
</feature>
<dbReference type="Proteomes" id="UP000694872">
    <property type="component" value="Unplaced"/>
</dbReference>